<evidence type="ECO:0000256" key="3">
    <source>
        <dbReference type="ARBA" id="ARBA00022630"/>
    </source>
</evidence>
<dbReference type="Proteomes" id="UP000326268">
    <property type="component" value="Unassembled WGS sequence"/>
</dbReference>
<gene>
    <name evidence="8" type="ORF">BDV27DRAFT_171722</name>
</gene>
<keyword evidence="3" id="KW-0285">Flavoprotein</keyword>
<keyword evidence="6" id="KW-0812">Transmembrane</keyword>
<dbReference type="PROSITE" id="PS00677">
    <property type="entry name" value="DAO"/>
    <property type="match status" value="1"/>
</dbReference>
<comment type="cofactor">
    <cofactor evidence="1">
        <name>FAD</name>
        <dbReference type="ChEBI" id="CHEBI:57692"/>
    </cofactor>
</comment>
<dbReference type="InterPro" id="IPR001763">
    <property type="entry name" value="Rhodanese-like_dom"/>
</dbReference>
<dbReference type="SUPFAM" id="SSF51971">
    <property type="entry name" value="Nucleotide-binding domain"/>
    <property type="match status" value="1"/>
</dbReference>
<dbReference type="GO" id="GO:0003884">
    <property type="term" value="F:D-amino-acid oxidase activity"/>
    <property type="evidence" value="ECO:0007669"/>
    <property type="project" value="InterPro"/>
</dbReference>
<protein>
    <recommendedName>
        <fullName evidence="7">Rhodanese domain-containing protein</fullName>
    </recommendedName>
</protein>
<dbReference type="GO" id="GO:0071949">
    <property type="term" value="F:FAD binding"/>
    <property type="evidence" value="ECO:0007669"/>
    <property type="project" value="InterPro"/>
</dbReference>
<dbReference type="Pfam" id="PF01266">
    <property type="entry name" value="DAO"/>
    <property type="match status" value="1"/>
</dbReference>
<organism evidence="8 9">
    <name type="scientific">Aspergillus caelatus</name>
    <dbReference type="NCBI Taxonomy" id="61420"/>
    <lineage>
        <taxon>Eukaryota</taxon>
        <taxon>Fungi</taxon>
        <taxon>Dikarya</taxon>
        <taxon>Ascomycota</taxon>
        <taxon>Pezizomycotina</taxon>
        <taxon>Eurotiomycetes</taxon>
        <taxon>Eurotiomycetidae</taxon>
        <taxon>Eurotiales</taxon>
        <taxon>Aspergillaceae</taxon>
        <taxon>Aspergillus</taxon>
        <taxon>Aspergillus subgen. Circumdati</taxon>
    </lineage>
</organism>
<dbReference type="InterPro" id="IPR006181">
    <property type="entry name" value="D-amino_acid_oxidase_CS"/>
</dbReference>
<dbReference type="InterPro" id="IPR023209">
    <property type="entry name" value="DAO"/>
</dbReference>
<proteinExistence type="inferred from homology"/>
<dbReference type="GO" id="GO:0005737">
    <property type="term" value="C:cytoplasm"/>
    <property type="evidence" value="ECO:0007669"/>
    <property type="project" value="TreeGrafter"/>
</dbReference>
<comment type="similarity">
    <text evidence="2">Belongs to the DAMOX/DASOX family.</text>
</comment>
<keyword evidence="4" id="KW-0274">FAD</keyword>
<dbReference type="Gene3D" id="3.40.50.720">
    <property type="entry name" value="NAD(P)-binding Rossmann-like Domain"/>
    <property type="match status" value="2"/>
</dbReference>
<dbReference type="SUPFAM" id="SSF54373">
    <property type="entry name" value="FAD-linked reductases, C-terminal domain"/>
    <property type="match status" value="1"/>
</dbReference>
<dbReference type="EMBL" id="ML737632">
    <property type="protein sequence ID" value="KAE8365379.1"/>
    <property type="molecule type" value="Genomic_DNA"/>
</dbReference>
<dbReference type="OrthoDB" id="2015447at2759"/>
<dbReference type="PANTHER" id="PTHR11530">
    <property type="entry name" value="D-AMINO ACID OXIDASE"/>
    <property type="match status" value="1"/>
</dbReference>
<evidence type="ECO:0000256" key="6">
    <source>
        <dbReference type="SAM" id="Phobius"/>
    </source>
</evidence>
<name>A0A5N7A8D2_9EURO</name>
<feature type="transmembrane region" description="Helical" evidence="6">
    <location>
        <begin position="39"/>
        <end position="56"/>
    </location>
</feature>
<keyword evidence="5" id="KW-0560">Oxidoreductase</keyword>
<evidence type="ECO:0000256" key="2">
    <source>
        <dbReference type="ARBA" id="ARBA00006730"/>
    </source>
</evidence>
<dbReference type="InterPro" id="IPR006076">
    <property type="entry name" value="FAD-dep_OxRdtase"/>
</dbReference>
<keyword evidence="6" id="KW-0472">Membrane</keyword>
<sequence>MATRITLKAFPGYPEELTLSTAAEIPESAKKAQNRSKHVLVIGGGVSGLMTAWILLDKGYRVTIVSKEWVSLTKPLTSQIAGALWEYPPGGCGVTEIETPLFGYSTLEQYREWAMQSFEFYRLMADRDELIGNGLEQAAGAGTFGAKMKTLFQFFQQPIEEESRGCRCDDRHYDKYFEMKTLDEGVDSPFRDQLKVNYHCMADANGGKNVNSQVVADLVDPKKQFNVACAYQHAAPMIDTDVAMTFLMRLVQSKEAVLETREIVGDLHLHEQELLSEYHADIIVNASGIGARELVTDTQIFPVRGVVKKIKRPEGYPADHAFLLPAQMNHDGSVSKTVFIAPRNDDTLVIGSITQRNNWQLNLSLDSPEVKTMWERATEFLPVLKDADNETRSLAQGLRPFSHLNVRVSADSRANTCRILHNYGHGGSGWTLAVGCARTCVRLVEEILDTDRSANAEVCRL</sequence>
<evidence type="ECO:0000256" key="1">
    <source>
        <dbReference type="ARBA" id="ARBA00001974"/>
    </source>
</evidence>
<dbReference type="Gene3D" id="3.30.9.10">
    <property type="entry name" value="D-Amino Acid Oxidase, subunit A, domain 2"/>
    <property type="match status" value="1"/>
</dbReference>
<keyword evidence="6" id="KW-1133">Transmembrane helix</keyword>
<dbReference type="RefSeq" id="XP_031928460.1">
    <property type="nucleotide sequence ID" value="XM_032075672.1"/>
</dbReference>
<evidence type="ECO:0000256" key="4">
    <source>
        <dbReference type="ARBA" id="ARBA00022827"/>
    </source>
</evidence>
<dbReference type="PANTHER" id="PTHR11530:SF25">
    <property type="entry name" value="FAD DEPENDENT OXIDOREDUCTASE DOMAIN-CONTAINING PROTEIN"/>
    <property type="match status" value="1"/>
</dbReference>
<dbReference type="GO" id="GO:0019478">
    <property type="term" value="P:D-amino acid catabolic process"/>
    <property type="evidence" value="ECO:0007669"/>
    <property type="project" value="TreeGrafter"/>
</dbReference>
<feature type="domain" description="Rhodanese" evidence="7">
    <location>
        <begin position="39"/>
        <end position="78"/>
    </location>
</feature>
<dbReference type="PROSITE" id="PS50206">
    <property type="entry name" value="RHODANESE_3"/>
    <property type="match status" value="1"/>
</dbReference>
<evidence type="ECO:0000313" key="8">
    <source>
        <dbReference type="EMBL" id="KAE8365379.1"/>
    </source>
</evidence>
<dbReference type="AlphaFoldDB" id="A0A5N7A8D2"/>
<evidence type="ECO:0000313" key="9">
    <source>
        <dbReference type="Proteomes" id="UP000326268"/>
    </source>
</evidence>
<accession>A0A5N7A8D2</accession>
<keyword evidence="9" id="KW-1185">Reference proteome</keyword>
<evidence type="ECO:0000256" key="5">
    <source>
        <dbReference type="ARBA" id="ARBA00023002"/>
    </source>
</evidence>
<dbReference type="GeneID" id="43660118"/>
<reference evidence="8 9" key="1">
    <citation type="submission" date="2019-04" db="EMBL/GenBank/DDBJ databases">
        <title>Friends and foes A comparative genomics studyof 23 Aspergillus species from section Flavi.</title>
        <authorList>
            <consortium name="DOE Joint Genome Institute"/>
            <person name="Kjaerbolling I."/>
            <person name="Vesth T."/>
            <person name="Frisvad J.C."/>
            <person name="Nybo J.L."/>
            <person name="Theobald S."/>
            <person name="Kildgaard S."/>
            <person name="Isbrandt T."/>
            <person name="Kuo A."/>
            <person name="Sato A."/>
            <person name="Lyhne E.K."/>
            <person name="Kogle M.E."/>
            <person name="Wiebenga A."/>
            <person name="Kun R.S."/>
            <person name="Lubbers R.J."/>
            <person name="Makela M.R."/>
            <person name="Barry K."/>
            <person name="Chovatia M."/>
            <person name="Clum A."/>
            <person name="Daum C."/>
            <person name="Haridas S."/>
            <person name="He G."/>
            <person name="LaButti K."/>
            <person name="Lipzen A."/>
            <person name="Mondo S."/>
            <person name="Riley R."/>
            <person name="Salamov A."/>
            <person name="Simmons B.A."/>
            <person name="Magnuson J.K."/>
            <person name="Henrissat B."/>
            <person name="Mortensen U.H."/>
            <person name="Larsen T.O."/>
            <person name="Devries R.P."/>
            <person name="Grigoriev I.V."/>
            <person name="Machida M."/>
            <person name="Baker S.E."/>
            <person name="Andersen M.R."/>
        </authorList>
    </citation>
    <scope>NUCLEOTIDE SEQUENCE [LARGE SCALE GENOMIC DNA]</scope>
    <source>
        <strain evidence="8 9">CBS 763.97</strain>
    </source>
</reference>
<evidence type="ECO:0000259" key="7">
    <source>
        <dbReference type="PROSITE" id="PS50206"/>
    </source>
</evidence>